<evidence type="ECO:0000313" key="2">
    <source>
        <dbReference type="Proteomes" id="UP000011885"/>
    </source>
</evidence>
<comment type="caution">
    <text evidence="1">The sequence shown here is derived from an EMBL/GenBank/DDBJ whole genome shotgun (WGS) entry which is preliminary data.</text>
</comment>
<protein>
    <submittedName>
        <fullName evidence="1">Uncharacterized protein</fullName>
    </submittedName>
</protein>
<dbReference type="AlphaFoldDB" id="M5UP52"/>
<proteinExistence type="predicted"/>
<feature type="non-terminal residue" evidence="1">
    <location>
        <position position="192"/>
    </location>
</feature>
<accession>M5UP52</accession>
<dbReference type="EMBL" id="ANOH01000065">
    <property type="protein sequence ID" value="EMI57778.1"/>
    <property type="molecule type" value="Genomic_DNA"/>
</dbReference>
<sequence length="192" mass="21942">MMQCEHGTPVYFPSVDELRMPVITETHIEKVALVLSAINPSVLSEPTTGPRTLYQVNQSPSVVRVDSGDELRCDHQYLLAPLFDGTDASFDRLWAKAKRVEGASGTSVLLDLVKRLRDWEIDEEGECLKRSKQKQVAAEMFPYASRLQYYFFHSAVQRIDRELKVRRLAEEERPFLGGLLKRFFETPAVEHG</sequence>
<name>M5UP52_9BACT</name>
<evidence type="ECO:0000313" key="1">
    <source>
        <dbReference type="EMBL" id="EMI57778.1"/>
    </source>
</evidence>
<dbReference type="Proteomes" id="UP000011885">
    <property type="component" value="Unassembled WGS sequence"/>
</dbReference>
<keyword evidence="2" id="KW-1185">Reference proteome</keyword>
<gene>
    <name evidence="1" type="ORF">RSSM_00737</name>
</gene>
<organism evidence="1 2">
    <name type="scientific">Rhodopirellula sallentina SM41</name>
    <dbReference type="NCBI Taxonomy" id="1263870"/>
    <lineage>
        <taxon>Bacteria</taxon>
        <taxon>Pseudomonadati</taxon>
        <taxon>Planctomycetota</taxon>
        <taxon>Planctomycetia</taxon>
        <taxon>Pirellulales</taxon>
        <taxon>Pirellulaceae</taxon>
        <taxon>Rhodopirellula</taxon>
    </lineage>
</organism>
<reference evidence="1 2" key="1">
    <citation type="journal article" date="2013" name="Mar. Genomics">
        <title>Expression of sulfatases in Rhodopirellula baltica and the diversity of sulfatases in the genus Rhodopirellula.</title>
        <authorList>
            <person name="Wegner C.E."/>
            <person name="Richter-Heitmann T."/>
            <person name="Klindworth A."/>
            <person name="Klockow C."/>
            <person name="Richter M."/>
            <person name="Achstetter T."/>
            <person name="Glockner F.O."/>
            <person name="Harder J."/>
        </authorList>
    </citation>
    <scope>NUCLEOTIDE SEQUENCE [LARGE SCALE GENOMIC DNA]</scope>
    <source>
        <strain evidence="1 2">SM41</strain>
    </source>
</reference>